<dbReference type="EMBL" id="JBBCAQ010000022">
    <property type="protein sequence ID" value="KAK7590908.1"/>
    <property type="molecule type" value="Genomic_DNA"/>
</dbReference>
<dbReference type="Pfam" id="PF12799">
    <property type="entry name" value="LRR_4"/>
    <property type="match status" value="1"/>
</dbReference>
<dbReference type="GO" id="GO:0005929">
    <property type="term" value="C:cilium"/>
    <property type="evidence" value="ECO:0007669"/>
    <property type="project" value="TreeGrafter"/>
</dbReference>
<evidence type="ECO:0000256" key="1">
    <source>
        <dbReference type="ARBA" id="ARBA00003843"/>
    </source>
</evidence>
<evidence type="ECO:0000313" key="16">
    <source>
        <dbReference type="Proteomes" id="UP001367676"/>
    </source>
</evidence>
<accession>A0AAN9TGD2</accession>
<dbReference type="InterPro" id="IPR001611">
    <property type="entry name" value="Leu-rich_rpt"/>
</dbReference>
<dbReference type="PROSITE" id="PS51450">
    <property type="entry name" value="LRR"/>
    <property type="match status" value="3"/>
</dbReference>
<keyword evidence="10" id="KW-0966">Cell projection</keyword>
<feature type="coiled-coil region" evidence="14">
    <location>
        <begin position="251"/>
        <end position="310"/>
    </location>
</feature>
<keyword evidence="4" id="KW-0433">Leucine-rich repeat</keyword>
<evidence type="ECO:0000256" key="4">
    <source>
        <dbReference type="ARBA" id="ARBA00022614"/>
    </source>
</evidence>
<evidence type="ECO:0000256" key="9">
    <source>
        <dbReference type="ARBA" id="ARBA00023212"/>
    </source>
</evidence>
<dbReference type="SUPFAM" id="SSF52075">
    <property type="entry name" value="Outer arm dynein light chain 1"/>
    <property type="match status" value="1"/>
</dbReference>
<name>A0AAN9TGD2_9HEMI</name>
<keyword evidence="6" id="KW-0282">Flagellum</keyword>
<evidence type="ECO:0000256" key="14">
    <source>
        <dbReference type="SAM" id="Coils"/>
    </source>
</evidence>
<keyword evidence="8" id="KW-0969">Cilium</keyword>
<dbReference type="SMART" id="SM00365">
    <property type="entry name" value="LRR_SD22"/>
    <property type="match status" value="3"/>
</dbReference>
<comment type="subcellular location">
    <subcellularLocation>
        <location evidence="2">Cytoplasm</location>
        <location evidence="2">Cytoskeleton</location>
        <location evidence="2">Flagellum axoneme</location>
    </subcellularLocation>
</comment>
<dbReference type="InterPro" id="IPR025875">
    <property type="entry name" value="Leu-rich_rpt_4"/>
</dbReference>
<keyword evidence="9" id="KW-0206">Cytoskeleton</keyword>
<evidence type="ECO:0000256" key="7">
    <source>
        <dbReference type="ARBA" id="ARBA00023054"/>
    </source>
</evidence>
<keyword evidence="16" id="KW-1185">Reference proteome</keyword>
<comment type="similarity">
    <text evidence="12">Belongs to the DRC3 family.</text>
</comment>
<evidence type="ECO:0000313" key="15">
    <source>
        <dbReference type="EMBL" id="KAK7590908.1"/>
    </source>
</evidence>
<evidence type="ECO:0000256" key="2">
    <source>
        <dbReference type="ARBA" id="ARBA00004611"/>
    </source>
</evidence>
<keyword evidence="3" id="KW-0963">Cytoplasm</keyword>
<dbReference type="AlphaFoldDB" id="A0AAN9TGD2"/>
<evidence type="ECO:0000256" key="12">
    <source>
        <dbReference type="ARBA" id="ARBA00038378"/>
    </source>
</evidence>
<keyword evidence="7 14" id="KW-0175">Coiled coil</keyword>
<evidence type="ECO:0000256" key="11">
    <source>
        <dbReference type="ARBA" id="ARBA00024433"/>
    </source>
</evidence>
<dbReference type="PANTHER" id="PTHR45973:SF12">
    <property type="entry name" value="DYNEIN REGULATORY COMPLEX SUBUNIT 3"/>
    <property type="match status" value="1"/>
</dbReference>
<evidence type="ECO:0000256" key="13">
    <source>
        <dbReference type="ARBA" id="ARBA00040950"/>
    </source>
</evidence>
<proteinExistence type="inferred from homology"/>
<evidence type="ECO:0000256" key="10">
    <source>
        <dbReference type="ARBA" id="ARBA00023273"/>
    </source>
</evidence>
<evidence type="ECO:0000256" key="8">
    <source>
        <dbReference type="ARBA" id="ARBA00023069"/>
    </source>
</evidence>
<keyword evidence="5" id="KW-0677">Repeat</keyword>
<comment type="function">
    <text evidence="1">Cilium-specific protein required for cilia structures.</text>
</comment>
<dbReference type="Proteomes" id="UP001367676">
    <property type="component" value="Unassembled WGS sequence"/>
</dbReference>
<dbReference type="Gene3D" id="3.80.10.10">
    <property type="entry name" value="Ribonuclease Inhibitor"/>
    <property type="match status" value="1"/>
</dbReference>
<organism evidence="15 16">
    <name type="scientific">Parthenolecanium corni</name>
    <dbReference type="NCBI Taxonomy" id="536013"/>
    <lineage>
        <taxon>Eukaryota</taxon>
        <taxon>Metazoa</taxon>
        <taxon>Ecdysozoa</taxon>
        <taxon>Arthropoda</taxon>
        <taxon>Hexapoda</taxon>
        <taxon>Insecta</taxon>
        <taxon>Pterygota</taxon>
        <taxon>Neoptera</taxon>
        <taxon>Paraneoptera</taxon>
        <taxon>Hemiptera</taxon>
        <taxon>Sternorrhyncha</taxon>
        <taxon>Coccoidea</taxon>
        <taxon>Coccidae</taxon>
        <taxon>Parthenolecanium</taxon>
    </lineage>
</organism>
<protein>
    <recommendedName>
        <fullName evidence="11">Dynein axonemal assembly factor 1 homolog</fullName>
    </recommendedName>
    <alternativeName>
        <fullName evidence="13">Dynein regulatory complex subunit 3</fullName>
    </alternativeName>
</protein>
<evidence type="ECO:0000256" key="6">
    <source>
        <dbReference type="ARBA" id="ARBA00022846"/>
    </source>
</evidence>
<comment type="caution">
    <text evidence="15">The sequence shown here is derived from an EMBL/GenBank/DDBJ whole genome shotgun (WGS) entry which is preliminary data.</text>
</comment>
<evidence type="ECO:0000256" key="3">
    <source>
        <dbReference type="ARBA" id="ARBA00022490"/>
    </source>
</evidence>
<evidence type="ECO:0000256" key="5">
    <source>
        <dbReference type="ARBA" id="ARBA00022737"/>
    </source>
</evidence>
<reference evidence="15 16" key="1">
    <citation type="submission" date="2024-03" db="EMBL/GenBank/DDBJ databases">
        <title>Adaptation during the transition from Ophiocordyceps entomopathogen to insect associate is accompanied by gene loss and intensified selection.</title>
        <authorList>
            <person name="Ward C.M."/>
            <person name="Onetto C.A."/>
            <person name="Borneman A.R."/>
        </authorList>
    </citation>
    <scope>NUCLEOTIDE SEQUENCE [LARGE SCALE GENOMIC DNA]</scope>
    <source>
        <strain evidence="15">AWRI1</strain>
        <tissue evidence="15">Single Adult Female</tissue>
    </source>
</reference>
<sequence length="480" mass="56781">MAPNQLLDGINNVMFLKNFLCDQLCCEVEKLDFKKVYKFELEHKNLLRINCLWPLSNLTHLSLADNRLTKIENLESLISLKELNLSFNQIRKIENLHTLINLQKLLLNSNQIQLLENLDRLKRLKILNVSANCIKDTYFPYYLCQFKELRALMVHENPCYLQNDEINKSLIALLPQLFDLNYRRISDKERYSAKIHHKMKILGHRRILSTDLEAPGTLYSKYKALSKRKTDFWQITGDEFCDFLFQNFKALAELSDEGENFRRLNEKLREKIVSLFQELLVKKNSHNENIKHFEENYKDLEMKSLEVKRKCISSVKSDSMPIEVGESTLNNVRMSLLAEECTLHHDQQKLLEEMNDNLSAEIKEFYDCVKNIHQSIETEIFSYVKAITKNIESCFQWKTNVPYEFQPTSKENIFYNVNLKEFFAVFEGSCIALINESETRHIEVIREWKDQFSKMLRKNVVRHRKAVAEIIELIESLKMN</sequence>
<dbReference type="InterPro" id="IPR050576">
    <property type="entry name" value="Cilia_flagella_integrity"/>
</dbReference>
<dbReference type="PANTHER" id="PTHR45973">
    <property type="entry name" value="PROTEIN PHOSPHATASE 1 REGULATORY SUBUNIT SDS22-RELATED"/>
    <property type="match status" value="1"/>
</dbReference>
<dbReference type="InterPro" id="IPR032675">
    <property type="entry name" value="LRR_dom_sf"/>
</dbReference>
<gene>
    <name evidence="15" type="ORF">V9T40_002521</name>
</gene>